<feature type="region of interest" description="Disordered" evidence="1">
    <location>
        <begin position="983"/>
        <end position="1017"/>
    </location>
</feature>
<feature type="compositionally biased region" description="Acidic residues" evidence="1">
    <location>
        <begin position="436"/>
        <end position="445"/>
    </location>
</feature>
<feature type="region of interest" description="Disordered" evidence="1">
    <location>
        <begin position="1098"/>
        <end position="1117"/>
    </location>
</feature>
<dbReference type="GO" id="GO:0005737">
    <property type="term" value="C:cytoplasm"/>
    <property type="evidence" value="ECO:0007669"/>
    <property type="project" value="TreeGrafter"/>
</dbReference>
<dbReference type="InterPro" id="IPR035899">
    <property type="entry name" value="DBL_dom_sf"/>
</dbReference>
<accession>A0A9W8LL37</accession>
<dbReference type="Gene3D" id="1.20.900.10">
    <property type="entry name" value="Dbl homology (DH) domain"/>
    <property type="match status" value="1"/>
</dbReference>
<reference evidence="3" key="1">
    <citation type="submission" date="2022-07" db="EMBL/GenBank/DDBJ databases">
        <title>Phylogenomic reconstructions and comparative analyses of Kickxellomycotina fungi.</title>
        <authorList>
            <person name="Reynolds N.K."/>
            <person name="Stajich J.E."/>
            <person name="Barry K."/>
            <person name="Grigoriev I.V."/>
            <person name="Crous P."/>
            <person name="Smith M.E."/>
        </authorList>
    </citation>
    <scope>NUCLEOTIDE SEQUENCE</scope>
    <source>
        <strain evidence="3">BCRC 34489</strain>
    </source>
</reference>
<dbReference type="SMART" id="SM00325">
    <property type="entry name" value="RhoGEF"/>
    <property type="match status" value="1"/>
</dbReference>
<organism evidence="3 4">
    <name type="scientific">Coemansia interrupta</name>
    <dbReference type="NCBI Taxonomy" id="1126814"/>
    <lineage>
        <taxon>Eukaryota</taxon>
        <taxon>Fungi</taxon>
        <taxon>Fungi incertae sedis</taxon>
        <taxon>Zoopagomycota</taxon>
        <taxon>Kickxellomycotina</taxon>
        <taxon>Kickxellomycetes</taxon>
        <taxon>Kickxellales</taxon>
        <taxon>Kickxellaceae</taxon>
        <taxon>Coemansia</taxon>
    </lineage>
</organism>
<feature type="compositionally biased region" description="Polar residues" evidence="1">
    <location>
        <begin position="1731"/>
        <end position="1746"/>
    </location>
</feature>
<dbReference type="CDD" id="cd00160">
    <property type="entry name" value="RhoGEF"/>
    <property type="match status" value="1"/>
</dbReference>
<feature type="compositionally biased region" description="Low complexity" evidence="1">
    <location>
        <begin position="1974"/>
        <end position="1998"/>
    </location>
</feature>
<evidence type="ECO:0000259" key="2">
    <source>
        <dbReference type="PROSITE" id="PS50010"/>
    </source>
</evidence>
<feature type="domain" description="DH" evidence="2">
    <location>
        <begin position="626"/>
        <end position="816"/>
    </location>
</feature>
<feature type="region of interest" description="Disordered" evidence="1">
    <location>
        <begin position="111"/>
        <end position="134"/>
    </location>
</feature>
<dbReference type="Proteomes" id="UP001140172">
    <property type="component" value="Unassembled WGS sequence"/>
</dbReference>
<feature type="compositionally biased region" description="Polar residues" evidence="1">
    <location>
        <begin position="1775"/>
        <end position="1790"/>
    </location>
</feature>
<dbReference type="PROSITE" id="PS50010">
    <property type="entry name" value="DH_2"/>
    <property type="match status" value="1"/>
</dbReference>
<feature type="region of interest" description="Disordered" evidence="1">
    <location>
        <begin position="1399"/>
        <end position="1441"/>
    </location>
</feature>
<keyword evidence="4" id="KW-1185">Reference proteome</keyword>
<dbReference type="SUPFAM" id="SSF48065">
    <property type="entry name" value="DBL homology domain (DH-domain)"/>
    <property type="match status" value="1"/>
</dbReference>
<evidence type="ECO:0000256" key="1">
    <source>
        <dbReference type="SAM" id="MobiDB-lite"/>
    </source>
</evidence>
<dbReference type="PANTHER" id="PTHR12673">
    <property type="entry name" value="FACIOGENITAL DYSPLASIA PROTEIN"/>
    <property type="match status" value="1"/>
</dbReference>
<dbReference type="EMBL" id="JANBUM010000102">
    <property type="protein sequence ID" value="KAJ2784886.1"/>
    <property type="molecule type" value="Genomic_DNA"/>
</dbReference>
<dbReference type="InterPro" id="IPR000219">
    <property type="entry name" value="DH_dom"/>
</dbReference>
<dbReference type="InterPro" id="IPR051092">
    <property type="entry name" value="FYVE_RhoGEF_PH"/>
</dbReference>
<feature type="compositionally biased region" description="Basic residues" evidence="1">
    <location>
        <begin position="451"/>
        <end position="462"/>
    </location>
</feature>
<proteinExistence type="predicted"/>
<feature type="compositionally biased region" description="Polar residues" evidence="1">
    <location>
        <begin position="1001"/>
        <end position="1017"/>
    </location>
</feature>
<feature type="compositionally biased region" description="Low complexity" evidence="1">
    <location>
        <begin position="983"/>
        <end position="1000"/>
    </location>
</feature>
<feature type="compositionally biased region" description="Polar residues" evidence="1">
    <location>
        <begin position="1875"/>
        <end position="1905"/>
    </location>
</feature>
<comment type="caution">
    <text evidence="3">The sequence shown here is derived from an EMBL/GenBank/DDBJ whole genome shotgun (WGS) entry which is preliminary data.</text>
</comment>
<dbReference type="PANTHER" id="PTHR12673:SF270">
    <property type="entry name" value="FYVE-TYPE DOMAIN-CONTAINING PROTEIN"/>
    <property type="match status" value="1"/>
</dbReference>
<feature type="compositionally biased region" description="Polar residues" evidence="1">
    <location>
        <begin position="1417"/>
        <end position="1437"/>
    </location>
</feature>
<feature type="region of interest" description="Disordered" evidence="1">
    <location>
        <begin position="415"/>
        <end position="464"/>
    </location>
</feature>
<evidence type="ECO:0000313" key="4">
    <source>
        <dbReference type="Proteomes" id="UP001140172"/>
    </source>
</evidence>
<sequence length="2045" mass="218357">MTGSPPTTPKHQRGAAAFALAKTDEAAGRAHPLFYTPQKQRTKQEHIGSPARRFDRTPTSIQRTRVATIAIDTHIDSTVSAEKGSATAAIHRTGSTRDGFAHGSYTVSGSRYYTGRAEPQPPTTPTKPSKRALAGEPASLFSVPKTEFTFRSPPPSSSAASAASGQIEFPSLFAEQLSPLTLQPVGKTGQQNRQPTKQAQAHLEFVGAALLNSLSRRATISEHKHTSLRIGTGSHGAYHQHNASGVQHRKADQSGVAMGMVNDGLHSADEVSIEAAQARLTPVSRGSYEIPNDNENDGQYASEFWLNALVPKPHTNFFGYEATIGPICISISTRESHECYKALVRTPFKFGVVYVPIVVINEPIFGTDLDRLSSPTPPKILLYHALRLYFQQADVERRGYLLTALRNRRLTVENAQPAGDVPGSRFTDRPSAAAGDDADCDGDGDTAEHWRKSRRRLQRSGTKRSVELRRAEISEFMDTLFNTGGDGAAGTGTGTDDSGDEAALHDEISAFLAAERSQRDLAVATESLTEIRDDHLKPLLRNLEPLLFRRRLRLDFVIVGAGDSRRLADDADAPHRRFLRSLERASLRARGDQGSGSAKPDPKVSAKPSATAVARRAKTREELAAKRANIIQELIATERSYVEKLRALIDIYAVPLRSAARSANNTLIPAYDAHVIFGNIERVTEVNERFLGDLEAWAAGEMDPCETIGSLCRDHFVDFHVYKRYINGYQHALAASRELESKNPLYAAFLQRAREREECRKLGISDLLIMPVQRIPRYTLLLTDLLKATDADDDDIARITLALARVNEIGQLADNQVAESVAELHRIHTTVEDCPPNLISASREFIGAIDASEIDLVTGAPKRPVSLLVFSDLLMVVERFWPPHDHGGIRITEHSAAKTPSSVSAAAAAAVPGAAGPESEASSGDASLGSAAFLSTTSDPSRGKRWGRFSGWVDITRVCTLEKSLGTASRAFYIHRLPAGSGTAATSGAAQSQASTQTQGEQRSSASSMVSLDSGTVASPVQTQAPELLHQEFARILYPAETAHESYGEHGYWFPQSLHEFEADHPQTREAFFEFLNTAWERSVARCFESTATAASSTALSRKDSGSGNAQSSNHRRAKSGIDMLQLHQASSGSASGSSLGHPELDRVDVGGQSWSVRIWDAADYARSRATCPAALAADMAVVWDYRQVGSPALPAALPAYCPLQACRIVDFGDDYFHVTSTVLPLDAPHATEPDTCAELLEEREIADSWPALCRLVEQAVVMYQYVLLAYPEHRRIQQCYNRSILASLFGQNALGSSSSVKAETAVSAAPRKLFSRARHLFSSSRLRNSVVAAPHKGGTGADTGNLFSSAYSNAVAADTVGPSAAAAMAAASSPYSHSTISTPLAVLGRYKLKTKSSTMVSSRRVHTLQHDPQAATPPSKSASAGSTPSRAATSHGSAHFAKPSLNSSATFSAGDASVFSLATTTSSTSTVTSNTASIGGRKIAHTIDDFPSFSSSMLTDDSVDIRTRSHSSWEQRTRASTSIAFMAQPSQQQQQPSSRMPTSKSSKEDAFGLLPPSLSGSSPSLVKLGEQAAARMSKLTADNGTDVYTKRRSMSVVSATSVAGGVSALEPTPAGRTFATASISSGVSAVSTTAPSSSTRGLQGDSGSEFSLSLDILQTQGENMALPHDLKLEFDAALSRADGSPPQSTRGLALDIQSSNTPSLQDGAAPKSASERAARAAGPVGLSVLIPSSTDPTSAVSTSWDIVSPDFESPSGQRHKYPMDGTGSAGQDPFSASQGALSGTAGSSRSLDRRRGVYGAPPHSAADMPTSPQSAHLIRPQVLFSEADILLDIARELGEDDEPFNNPANINSLYVDDDDIARHMSHMSLGYGNRPQTSAATVSHSALSSPTSPNSGPVSPTISESIRPLPSVPTHSKSLNYGSERHGHYPSHSQQLFGTVAPAATSPMAGSPSAWSAPANRSRIPHPPLSTYSLRQNQNQSQNQQSPLPSPSSASLSAGDYRRLPSLPPRVRSAAASSYLDRTLSPQAGPTSPAGRPQPAFPPL</sequence>
<dbReference type="OrthoDB" id="660555at2759"/>
<feature type="region of interest" description="Disordered" evidence="1">
    <location>
        <begin position="229"/>
        <end position="252"/>
    </location>
</feature>
<dbReference type="Pfam" id="PF00621">
    <property type="entry name" value="RhoGEF"/>
    <property type="match status" value="1"/>
</dbReference>
<dbReference type="GO" id="GO:0005085">
    <property type="term" value="F:guanyl-nucleotide exchange factor activity"/>
    <property type="evidence" value="ECO:0007669"/>
    <property type="project" value="InterPro"/>
</dbReference>
<feature type="region of interest" description="Disordered" evidence="1">
    <location>
        <begin position="587"/>
        <end position="612"/>
    </location>
</feature>
<gene>
    <name evidence="3" type="ORF">GGI15_002111</name>
</gene>
<evidence type="ECO:0000313" key="3">
    <source>
        <dbReference type="EMBL" id="KAJ2784886.1"/>
    </source>
</evidence>
<protein>
    <recommendedName>
        <fullName evidence="2">DH domain-containing protein</fullName>
    </recommendedName>
</protein>
<feature type="region of interest" description="Disordered" evidence="1">
    <location>
        <begin position="1874"/>
        <end position="2045"/>
    </location>
</feature>
<feature type="region of interest" description="Disordered" evidence="1">
    <location>
        <begin position="1699"/>
        <end position="1814"/>
    </location>
</feature>
<feature type="compositionally biased region" description="Low complexity" evidence="1">
    <location>
        <begin position="1529"/>
        <end position="1539"/>
    </location>
</feature>
<name>A0A9W8LL37_9FUNG</name>
<feature type="region of interest" description="Disordered" evidence="1">
    <location>
        <begin position="1526"/>
        <end position="1557"/>
    </location>
</feature>